<keyword evidence="1" id="KW-0472">Membrane</keyword>
<organism evidence="2 3">
    <name type="scientific">Paraburkholderia terricola</name>
    <dbReference type="NCBI Taxonomy" id="169427"/>
    <lineage>
        <taxon>Bacteria</taxon>
        <taxon>Pseudomonadati</taxon>
        <taxon>Pseudomonadota</taxon>
        <taxon>Betaproteobacteria</taxon>
        <taxon>Burkholderiales</taxon>
        <taxon>Burkholderiaceae</taxon>
        <taxon>Paraburkholderia</taxon>
    </lineage>
</organism>
<keyword evidence="1" id="KW-1133">Transmembrane helix</keyword>
<evidence type="ECO:0000313" key="2">
    <source>
        <dbReference type="EMBL" id="SHJ96137.1"/>
    </source>
</evidence>
<evidence type="ECO:0008006" key="4">
    <source>
        <dbReference type="Google" id="ProtNLM"/>
    </source>
</evidence>
<sequence>MSTVIFVILLVLFVGAAGLIVINVTGDQGIDYWDLDGEKKPPVSRLDFLRRKSVFYCAGVVLLGTFIVYLFLRR</sequence>
<reference evidence="2 3" key="1">
    <citation type="submission" date="2016-11" db="EMBL/GenBank/DDBJ databases">
        <authorList>
            <person name="Jaros S."/>
            <person name="Januszkiewicz K."/>
            <person name="Wedrychowicz H."/>
        </authorList>
    </citation>
    <scope>NUCLEOTIDE SEQUENCE [LARGE SCALE GENOMIC DNA]</scope>
    <source>
        <strain evidence="2 3">LMG 20594</strain>
    </source>
</reference>
<dbReference type="OrthoDB" id="9107864at2"/>
<dbReference type="STRING" id="169427.SAMN05192548_1010121"/>
<keyword evidence="1" id="KW-0812">Transmembrane</keyword>
<proteinExistence type="predicted"/>
<gene>
    <name evidence="2" type="ORF">SAMN05192548_1010121</name>
</gene>
<dbReference type="EMBL" id="FRAB01000010">
    <property type="protein sequence ID" value="SHJ96137.1"/>
    <property type="molecule type" value="Genomic_DNA"/>
</dbReference>
<feature type="transmembrane region" description="Helical" evidence="1">
    <location>
        <begin position="53"/>
        <end position="72"/>
    </location>
</feature>
<dbReference type="AlphaFoldDB" id="A0A1M6NK99"/>
<dbReference type="RefSeq" id="WP_073428767.1">
    <property type="nucleotide sequence ID" value="NZ_CADFGY010000008.1"/>
</dbReference>
<protein>
    <recommendedName>
        <fullName evidence="4">Immunity protein 17</fullName>
    </recommendedName>
</protein>
<evidence type="ECO:0000313" key="3">
    <source>
        <dbReference type="Proteomes" id="UP000184395"/>
    </source>
</evidence>
<dbReference type="Proteomes" id="UP000184395">
    <property type="component" value="Unassembled WGS sequence"/>
</dbReference>
<evidence type="ECO:0000256" key="1">
    <source>
        <dbReference type="SAM" id="Phobius"/>
    </source>
</evidence>
<name>A0A1M6NK99_9BURK</name>
<accession>A0A1M6NK99</accession>